<feature type="compositionally biased region" description="Basic and acidic residues" evidence="1">
    <location>
        <begin position="356"/>
        <end position="369"/>
    </location>
</feature>
<proteinExistence type="predicted"/>
<feature type="compositionally biased region" description="Basic and acidic residues" evidence="1">
    <location>
        <begin position="261"/>
        <end position="278"/>
    </location>
</feature>
<evidence type="ECO:0000313" key="3">
    <source>
        <dbReference type="Proteomes" id="UP000318821"/>
    </source>
</evidence>
<feature type="compositionally biased region" description="Basic and acidic residues" evidence="1">
    <location>
        <begin position="76"/>
        <end position="94"/>
    </location>
</feature>
<feature type="region of interest" description="Disordered" evidence="1">
    <location>
        <begin position="347"/>
        <end position="372"/>
    </location>
</feature>
<feature type="compositionally biased region" description="Low complexity" evidence="1">
    <location>
        <begin position="205"/>
        <end position="219"/>
    </location>
</feature>
<dbReference type="AlphaFoldDB" id="A0A504WXV6"/>
<comment type="caution">
    <text evidence="2">The sequence shown here is derived from an EMBL/GenBank/DDBJ whole genome shotgun (WGS) entry which is preliminary data.</text>
</comment>
<dbReference type="VEuPathDB" id="TriTrypDB:LdCL_280013400"/>
<dbReference type="EMBL" id="RHLD01000012">
    <property type="protein sequence ID" value="TPP40548.1"/>
    <property type="molecule type" value="Genomic_DNA"/>
</dbReference>
<feature type="region of interest" description="Disordered" evidence="1">
    <location>
        <begin position="39"/>
        <end position="94"/>
    </location>
</feature>
<evidence type="ECO:0000313" key="2">
    <source>
        <dbReference type="EMBL" id="TPP40548.1"/>
    </source>
</evidence>
<accession>A0A504WXV6</accession>
<feature type="region of interest" description="Disordered" evidence="1">
    <location>
        <begin position="205"/>
        <end position="280"/>
    </location>
</feature>
<feature type="compositionally biased region" description="Low complexity" evidence="1">
    <location>
        <begin position="60"/>
        <end position="71"/>
    </location>
</feature>
<reference evidence="3" key="1">
    <citation type="submission" date="2019-02" db="EMBL/GenBank/DDBJ databases">
        <title>FDA dAtabase for Regulatory Grade micrObial Sequences (FDA-ARGOS): Supporting development and validation of Infectious Disease Dx tests.</title>
        <authorList>
            <person name="Duncan R."/>
            <person name="Fisher C."/>
            <person name="Tallon L."/>
            <person name="Sadzewicz L."/>
            <person name="Sengamalay N."/>
            <person name="Ott S."/>
            <person name="Godinez A."/>
            <person name="Nagaraj S."/>
            <person name="Vavikolanu K."/>
            <person name="Vyas G."/>
            <person name="Nadendla S."/>
            <person name="Aluvathingal J."/>
            <person name="Sichtig H."/>
        </authorList>
    </citation>
    <scope>NUCLEOTIDE SEQUENCE [LARGE SCALE GENOMIC DNA]</scope>
    <source>
        <strain evidence="3">FDAARGOS_360</strain>
    </source>
</reference>
<dbReference type="VEuPathDB" id="TriTrypDB:LDHU3_28.1050"/>
<dbReference type="Proteomes" id="UP000318821">
    <property type="component" value="Unassembled WGS sequence"/>
</dbReference>
<name>A0A504WXV6_LEIDO</name>
<dbReference type="VEuPathDB" id="TriTrypDB:LdBPK_280880.1"/>
<sequence length="656" mass="71845">MRSSCATGALLSSVIVQHSSSPTYATARLYTSNFGKAKADAEPLDAEQPSENSDRASKGPLSSSAPSQPQQRYRRRSSDPQTPRERADFRRDYKYAKHRPLPDAPWRQLKTKTYLDDAERLYGRKETWHTVEDATLREKLVAILQDYLRDTLAAARLEAKDARKYAFLCSTAAKHYRAHVSSGAFGLPEGLQEWARGVVAGRASSPSAAKLSTTLSTTPEMEEVDAHAEEVPQETGASFAPSHAAAADEHHDDSAAAFPSQEERDAARFREERRRRGAEANLANTVAMAGLPDADSRHSPHSAFPFLRQRAVEKEATLDPSLVDWTAKYFSEDDASTFAEPPRLRAGMVEDEEGSVSDREATGDGRQEEGASPLGILGAVKGRRPSGFAPPTLPVAHRSASMHARHRLGRTLRDHENRHRATFDAEGIYYKVRRQSEVEERAPKPQQVRASDLETLGRQVDVVKVPWSVAAKAKAQGYSSDTLRAKERLIRLTRDTTQDEDVLEATAACIFPCYISCGCPVVVQVSPGHHNSNSSEAEVMSVSCAPPSLRVKRLYVHNPAGSKQGTHDAHTASYYARLPDASFQCWQEHSKAVDGILDVCKGRPDSALHKRFTGLSSLDVEVLELLNLTKTLGCATGGSGTASVDFTRNTCGETAL</sequence>
<gene>
    <name evidence="2" type="ORF">CGC20_13665</name>
</gene>
<protein>
    <submittedName>
        <fullName evidence="2">Uncharacterized protein</fullName>
    </submittedName>
</protein>
<evidence type="ECO:0000256" key="1">
    <source>
        <dbReference type="SAM" id="MobiDB-lite"/>
    </source>
</evidence>
<organism evidence="2 3">
    <name type="scientific">Leishmania donovani</name>
    <dbReference type="NCBI Taxonomy" id="5661"/>
    <lineage>
        <taxon>Eukaryota</taxon>
        <taxon>Discoba</taxon>
        <taxon>Euglenozoa</taxon>
        <taxon>Kinetoplastea</taxon>
        <taxon>Metakinetoplastina</taxon>
        <taxon>Trypanosomatida</taxon>
        <taxon>Trypanosomatidae</taxon>
        <taxon>Leishmaniinae</taxon>
        <taxon>Leishmania</taxon>
    </lineage>
</organism>